<dbReference type="InterPro" id="IPR008966">
    <property type="entry name" value="Adhesion_dom_sf"/>
</dbReference>
<dbReference type="Pfam" id="PF01345">
    <property type="entry name" value="DUF11"/>
    <property type="match status" value="1"/>
</dbReference>
<dbReference type="InterPro" id="IPR051172">
    <property type="entry name" value="Chlamydia_OmcB"/>
</dbReference>
<evidence type="ECO:0000259" key="2">
    <source>
        <dbReference type="Pfam" id="PF01345"/>
    </source>
</evidence>
<evidence type="ECO:0000313" key="4">
    <source>
        <dbReference type="Proteomes" id="UP001595872"/>
    </source>
</evidence>
<organism evidence="3 4">
    <name type="scientific">Actinomadura gamaensis</name>
    <dbReference type="NCBI Taxonomy" id="1763541"/>
    <lineage>
        <taxon>Bacteria</taxon>
        <taxon>Bacillati</taxon>
        <taxon>Actinomycetota</taxon>
        <taxon>Actinomycetes</taxon>
        <taxon>Streptosporangiales</taxon>
        <taxon>Thermomonosporaceae</taxon>
        <taxon>Actinomadura</taxon>
    </lineage>
</organism>
<dbReference type="EMBL" id="JBHSIT010000006">
    <property type="protein sequence ID" value="MFC4909834.1"/>
    <property type="molecule type" value="Genomic_DNA"/>
</dbReference>
<dbReference type="InterPro" id="IPR001434">
    <property type="entry name" value="OmcB-like_DUF11"/>
</dbReference>
<comment type="caution">
    <text evidence="3">The sequence shown here is derived from an EMBL/GenBank/DDBJ whole genome shotgun (WGS) entry which is preliminary data.</text>
</comment>
<dbReference type="NCBIfam" id="TIGR01451">
    <property type="entry name" value="B_ant_repeat"/>
    <property type="match status" value="2"/>
</dbReference>
<dbReference type="InterPro" id="IPR047589">
    <property type="entry name" value="DUF11_rpt"/>
</dbReference>
<name>A0ABV9U0S2_9ACTN</name>
<evidence type="ECO:0000313" key="3">
    <source>
        <dbReference type="EMBL" id="MFC4909834.1"/>
    </source>
</evidence>
<proteinExistence type="predicted"/>
<dbReference type="Gene3D" id="2.60.40.1170">
    <property type="entry name" value="Mu homology domain, subdomain B"/>
    <property type="match status" value="1"/>
</dbReference>
<feature type="compositionally biased region" description="Polar residues" evidence="1">
    <location>
        <begin position="582"/>
        <end position="591"/>
    </location>
</feature>
<sequence length="591" mass="61735">MAAPQNPSKDRAPKQVKLVNGDFEQPDVPRDRWDPSSNRYVQLPDATRASDKDHVPGWIAQPIDPKATPDHLIELWASGVMPGVDAASGKQYAELNARQESTLYQDLDTENAGTLYWSLMHRGRDGVDKMAVDIGPPDKPVQQAEFADDRTAWVKHTGSYTVPAGQKVTRFAFRSVSAYGGSQTNGNFLDRIEFGTPPYVVLEKTATPGGQSQVGRTLTYQVNATNYGGVAAEQFVLSDTLPDGIAYVPGSARVVKGPGAGTTVPDVATDGRTVRFYLGAGADPAHRKGGRLDTTGVKETAEGLTVEFQVRVDRAGAGGTVENQATAAYTHTVGGETKHMTSTSNAVSTPVAASVRLRLVKAADRTRVNVGETVTFVLRVSNDGPSPATGIKVTDRVPATLTFLSATASDGAYDPATGRWALDNLAVGHSATLELKVQVTRAGEFRNSARAVANETGGQDGAQTGGGATAELVLCARSLGCGTGSNQDDGDHHGGDHHGGDHHGGDHHDDNGHQGGDHQGGDHQGGNGHHGGDHQGGDHQGGDHDESGGLSGHGRPHVTHPDGEGTAGGQEAHGQDDGGLSGNTRPHSPRS</sequence>
<gene>
    <name evidence="3" type="ORF">ACFPCY_21115</name>
</gene>
<dbReference type="RefSeq" id="WP_378257668.1">
    <property type="nucleotide sequence ID" value="NZ_JBHSIT010000006.1"/>
</dbReference>
<feature type="compositionally biased region" description="Basic and acidic residues" evidence="1">
    <location>
        <begin position="530"/>
        <end position="547"/>
    </location>
</feature>
<evidence type="ECO:0000256" key="1">
    <source>
        <dbReference type="SAM" id="MobiDB-lite"/>
    </source>
</evidence>
<accession>A0ABV9U0S2</accession>
<feature type="region of interest" description="Disordered" evidence="1">
    <location>
        <begin position="1"/>
        <end position="39"/>
    </location>
</feature>
<keyword evidence="4" id="KW-1185">Reference proteome</keyword>
<feature type="region of interest" description="Disordered" evidence="1">
    <location>
        <begin position="486"/>
        <end position="591"/>
    </location>
</feature>
<reference evidence="4" key="1">
    <citation type="journal article" date="2019" name="Int. J. Syst. Evol. Microbiol.">
        <title>The Global Catalogue of Microorganisms (GCM) 10K type strain sequencing project: providing services to taxonomists for standard genome sequencing and annotation.</title>
        <authorList>
            <consortium name="The Broad Institute Genomics Platform"/>
            <consortium name="The Broad Institute Genome Sequencing Center for Infectious Disease"/>
            <person name="Wu L."/>
            <person name="Ma J."/>
        </authorList>
    </citation>
    <scope>NUCLEOTIDE SEQUENCE [LARGE SCALE GENOMIC DNA]</scope>
    <source>
        <strain evidence="4">KLKA75</strain>
    </source>
</reference>
<dbReference type="Proteomes" id="UP001595872">
    <property type="component" value="Unassembled WGS sequence"/>
</dbReference>
<dbReference type="PANTHER" id="PTHR34819:SF3">
    <property type="entry name" value="CELL SURFACE PROTEIN"/>
    <property type="match status" value="1"/>
</dbReference>
<dbReference type="SUPFAM" id="SSF49401">
    <property type="entry name" value="Bacterial adhesins"/>
    <property type="match status" value="1"/>
</dbReference>
<feature type="compositionally biased region" description="Basic and acidic residues" evidence="1">
    <location>
        <begin position="489"/>
        <end position="521"/>
    </location>
</feature>
<dbReference type="NCBIfam" id="TIGR04226">
    <property type="entry name" value="RrgB_K2N_iso_D2"/>
    <property type="match status" value="1"/>
</dbReference>
<dbReference type="InterPro" id="IPR026466">
    <property type="entry name" value="Fim_isopep_form_D2_dom"/>
</dbReference>
<protein>
    <submittedName>
        <fullName evidence="3">Isopeptide-forming domain-containing fimbrial protein</fullName>
    </submittedName>
</protein>
<dbReference type="Gene3D" id="2.60.40.740">
    <property type="match status" value="1"/>
</dbReference>
<dbReference type="PANTHER" id="PTHR34819">
    <property type="entry name" value="LARGE CYSTEINE-RICH PERIPLASMIC PROTEIN OMCB"/>
    <property type="match status" value="1"/>
</dbReference>
<dbReference type="Gene3D" id="2.60.120.260">
    <property type="entry name" value="Galactose-binding domain-like"/>
    <property type="match status" value="1"/>
</dbReference>
<feature type="domain" description="DUF11" evidence="2">
    <location>
        <begin position="357"/>
        <end position="455"/>
    </location>
</feature>